<dbReference type="Gene3D" id="1.20.1560.10">
    <property type="entry name" value="ABC transporter type 1, transmembrane domain"/>
    <property type="match status" value="1"/>
</dbReference>
<reference evidence="11 12" key="1">
    <citation type="submission" date="2020-03" db="EMBL/GenBank/DDBJ databases">
        <title>WGS of the type strain of Planosporangium spp.</title>
        <authorList>
            <person name="Thawai C."/>
        </authorList>
    </citation>
    <scope>NUCLEOTIDE SEQUENCE [LARGE SCALE GENOMIC DNA]</scope>
    <source>
        <strain evidence="11 12">TBRC 5610</strain>
    </source>
</reference>
<evidence type="ECO:0000256" key="2">
    <source>
        <dbReference type="ARBA" id="ARBA00022692"/>
    </source>
</evidence>
<keyword evidence="3" id="KW-0547">Nucleotide-binding</keyword>
<evidence type="ECO:0000313" key="12">
    <source>
        <dbReference type="Proteomes" id="UP000722989"/>
    </source>
</evidence>
<keyword evidence="6 8" id="KW-0472">Membrane</keyword>
<organism evidence="11 12">
    <name type="scientific">Planosporangium thailandense</name>
    <dbReference type="NCBI Taxonomy" id="765197"/>
    <lineage>
        <taxon>Bacteria</taxon>
        <taxon>Bacillati</taxon>
        <taxon>Actinomycetota</taxon>
        <taxon>Actinomycetes</taxon>
        <taxon>Micromonosporales</taxon>
        <taxon>Micromonosporaceae</taxon>
        <taxon>Planosporangium</taxon>
    </lineage>
</organism>
<name>A0ABX0Y9G8_9ACTN</name>
<dbReference type="EMBL" id="JAATVY010000048">
    <property type="protein sequence ID" value="NJC74170.1"/>
    <property type="molecule type" value="Genomic_DNA"/>
</dbReference>
<proteinExistence type="predicted"/>
<dbReference type="SUPFAM" id="SSF90123">
    <property type="entry name" value="ABC transporter transmembrane region"/>
    <property type="match status" value="1"/>
</dbReference>
<feature type="domain" description="ABC transmembrane type-1" evidence="10">
    <location>
        <begin position="89"/>
        <end position="412"/>
    </location>
</feature>
<protein>
    <submittedName>
        <fullName evidence="11">ABC transporter ATP-binding protein</fullName>
    </submittedName>
</protein>
<evidence type="ECO:0000256" key="6">
    <source>
        <dbReference type="ARBA" id="ARBA00023136"/>
    </source>
</evidence>
<evidence type="ECO:0000256" key="4">
    <source>
        <dbReference type="ARBA" id="ARBA00022840"/>
    </source>
</evidence>
<dbReference type="InterPro" id="IPR017871">
    <property type="entry name" value="ABC_transporter-like_CS"/>
</dbReference>
<sequence length="700" mass="74208">MSGTGAGTAPRPLPGGGRPAGPGGGPAGAGGGPAGPGGGPARLPAAGQRARGGGPPWMGAGMPTEKAMNFGPSARRLIGRLRPQRRQLLAVIALAVVSVTFSVVGPKILGRATDIIFAGVIGKRMPAGSTLQQAVDAARAHGNPHLADLLAHLKVVPGVGIDFTHLGQVLLLAMGLYLAASLLGWLQGYLLNGVVQRTILKLRADVEDKLNRLPLPYFDRQPRGELLSRVTNDIDNIAQSLQQTLSQLLTSLLTVVGVLVMMMVISPLLAVIALLAIPLSMVVTKRIAKRSQKQFIAQWTHTGALNGQIEEAFTGHELVKVFGRRRDVEEAFAAKNDELFEASFGAQFVSGIIMPAMMFIGNLSYVAIAVVGGLRVASGAMSLGDVQAFIQYSRQFTQPLTQVASMANLLQSGVASAERVFDLLDAPEQTPDPATPARIADAHGRVEFEHVSFRYSPDKPLIEDLSLVAEPGHTVAIVGPTGAGKTTLVNLIMRFYELDAGRITLDGVDITDLRRDDLRGRIGMVLQDTWLFGGTIRDNIAYGDPTASSDEILAAAKAAFVDRFVRSLPDGYDTVIDAEGGNVSAGEKQLITIARAFLSNPSLLILDEATSSVDTRTEVLVQRAMAALRSDRTSFVIAHRLSTIRDADLILVMESGRIVEQGTHDELLAAGGAYHRLYHAQFAQPVADADPVASALGRGM</sequence>
<feature type="compositionally biased region" description="Gly residues" evidence="7">
    <location>
        <begin position="14"/>
        <end position="40"/>
    </location>
</feature>
<dbReference type="PANTHER" id="PTHR43394">
    <property type="entry name" value="ATP-DEPENDENT PERMEASE MDL1, MITOCHONDRIAL"/>
    <property type="match status" value="1"/>
</dbReference>
<dbReference type="Gene3D" id="3.40.50.300">
    <property type="entry name" value="P-loop containing nucleotide triphosphate hydrolases"/>
    <property type="match status" value="1"/>
</dbReference>
<feature type="region of interest" description="Disordered" evidence="7">
    <location>
        <begin position="1"/>
        <end position="60"/>
    </location>
</feature>
<dbReference type="PROSITE" id="PS50893">
    <property type="entry name" value="ABC_TRANSPORTER_2"/>
    <property type="match status" value="1"/>
</dbReference>
<gene>
    <name evidence="11" type="ORF">HC031_31315</name>
</gene>
<dbReference type="CDD" id="cd03254">
    <property type="entry name" value="ABCC_Glucan_exporter_like"/>
    <property type="match status" value="1"/>
</dbReference>
<evidence type="ECO:0000256" key="7">
    <source>
        <dbReference type="SAM" id="MobiDB-lite"/>
    </source>
</evidence>
<keyword evidence="12" id="KW-1185">Reference proteome</keyword>
<keyword evidence="4 11" id="KW-0067">ATP-binding</keyword>
<dbReference type="Pfam" id="PF00005">
    <property type="entry name" value="ABC_tran"/>
    <property type="match status" value="1"/>
</dbReference>
<evidence type="ECO:0000259" key="9">
    <source>
        <dbReference type="PROSITE" id="PS50893"/>
    </source>
</evidence>
<feature type="transmembrane region" description="Helical" evidence="8">
    <location>
        <begin position="252"/>
        <end position="277"/>
    </location>
</feature>
<comment type="subcellular location">
    <subcellularLocation>
        <location evidence="1">Cell membrane</location>
        <topology evidence="1">Multi-pass membrane protein</topology>
    </subcellularLocation>
</comment>
<evidence type="ECO:0000313" key="11">
    <source>
        <dbReference type="EMBL" id="NJC74170.1"/>
    </source>
</evidence>
<dbReference type="PROSITE" id="PS50929">
    <property type="entry name" value="ABC_TM1F"/>
    <property type="match status" value="1"/>
</dbReference>
<keyword evidence="2 8" id="KW-0812">Transmembrane</keyword>
<dbReference type="Pfam" id="PF00664">
    <property type="entry name" value="ABC_membrane"/>
    <property type="match status" value="1"/>
</dbReference>
<keyword evidence="5 8" id="KW-1133">Transmembrane helix</keyword>
<dbReference type="InterPro" id="IPR011527">
    <property type="entry name" value="ABC1_TM_dom"/>
</dbReference>
<feature type="transmembrane region" description="Helical" evidence="8">
    <location>
        <begin position="88"/>
        <end position="109"/>
    </location>
</feature>
<dbReference type="CDD" id="cd18547">
    <property type="entry name" value="ABC_6TM_Tm288_like"/>
    <property type="match status" value="1"/>
</dbReference>
<dbReference type="PANTHER" id="PTHR43394:SF1">
    <property type="entry name" value="ATP-BINDING CASSETTE SUB-FAMILY B MEMBER 10, MITOCHONDRIAL"/>
    <property type="match status" value="1"/>
</dbReference>
<dbReference type="SUPFAM" id="SSF52540">
    <property type="entry name" value="P-loop containing nucleoside triphosphate hydrolases"/>
    <property type="match status" value="1"/>
</dbReference>
<dbReference type="InterPro" id="IPR036640">
    <property type="entry name" value="ABC1_TM_sf"/>
</dbReference>
<accession>A0ABX0Y9G8</accession>
<dbReference type="InterPro" id="IPR039421">
    <property type="entry name" value="Type_1_exporter"/>
</dbReference>
<evidence type="ECO:0000256" key="1">
    <source>
        <dbReference type="ARBA" id="ARBA00004651"/>
    </source>
</evidence>
<evidence type="ECO:0000259" key="10">
    <source>
        <dbReference type="PROSITE" id="PS50929"/>
    </source>
</evidence>
<dbReference type="InterPro" id="IPR003593">
    <property type="entry name" value="AAA+_ATPase"/>
</dbReference>
<feature type="transmembrane region" description="Helical" evidence="8">
    <location>
        <begin position="169"/>
        <end position="191"/>
    </location>
</feature>
<feature type="domain" description="ABC transporter" evidence="9">
    <location>
        <begin position="446"/>
        <end position="680"/>
    </location>
</feature>
<feature type="transmembrane region" description="Helical" evidence="8">
    <location>
        <begin position="352"/>
        <end position="374"/>
    </location>
</feature>
<dbReference type="InterPro" id="IPR027417">
    <property type="entry name" value="P-loop_NTPase"/>
</dbReference>
<dbReference type="GO" id="GO:0005524">
    <property type="term" value="F:ATP binding"/>
    <property type="evidence" value="ECO:0007669"/>
    <property type="project" value="UniProtKB-KW"/>
</dbReference>
<dbReference type="Proteomes" id="UP000722989">
    <property type="component" value="Unassembled WGS sequence"/>
</dbReference>
<evidence type="ECO:0000256" key="8">
    <source>
        <dbReference type="SAM" id="Phobius"/>
    </source>
</evidence>
<dbReference type="PROSITE" id="PS00211">
    <property type="entry name" value="ABC_TRANSPORTER_1"/>
    <property type="match status" value="1"/>
</dbReference>
<evidence type="ECO:0000256" key="5">
    <source>
        <dbReference type="ARBA" id="ARBA00022989"/>
    </source>
</evidence>
<dbReference type="SMART" id="SM00382">
    <property type="entry name" value="AAA"/>
    <property type="match status" value="1"/>
</dbReference>
<dbReference type="InterPro" id="IPR003439">
    <property type="entry name" value="ABC_transporter-like_ATP-bd"/>
</dbReference>
<comment type="caution">
    <text evidence="11">The sequence shown here is derived from an EMBL/GenBank/DDBJ whole genome shotgun (WGS) entry which is preliminary data.</text>
</comment>
<evidence type="ECO:0000256" key="3">
    <source>
        <dbReference type="ARBA" id="ARBA00022741"/>
    </source>
</evidence>